<evidence type="ECO:0000256" key="6">
    <source>
        <dbReference type="ARBA" id="ARBA00022917"/>
    </source>
</evidence>
<evidence type="ECO:0000256" key="2">
    <source>
        <dbReference type="ARBA" id="ARBA00004815"/>
    </source>
</evidence>
<gene>
    <name evidence="7" type="primary">efp</name>
    <name evidence="12" type="ORF">BCM31_05850</name>
</gene>
<dbReference type="SMART" id="SM01185">
    <property type="entry name" value="EFP"/>
    <property type="match status" value="1"/>
</dbReference>
<dbReference type="CDD" id="cd05794">
    <property type="entry name" value="S1_EF-P_repeat_2"/>
    <property type="match status" value="1"/>
</dbReference>
<evidence type="ECO:0000259" key="11">
    <source>
        <dbReference type="SMART" id="SM01185"/>
    </source>
</evidence>
<dbReference type="InterPro" id="IPR011768">
    <property type="entry name" value="Transl_elongation_fac_P"/>
</dbReference>
<dbReference type="AlphaFoldDB" id="A0A2N3PL92"/>
<dbReference type="NCBIfam" id="NF001810">
    <property type="entry name" value="PRK00529.1"/>
    <property type="match status" value="1"/>
</dbReference>
<comment type="pathway">
    <text evidence="2 7">Protein biosynthesis; polypeptide chain elongation.</text>
</comment>
<dbReference type="InterPro" id="IPR014722">
    <property type="entry name" value="Rib_uL2_dom2"/>
</dbReference>
<comment type="similarity">
    <text evidence="3 7 9">Belongs to the elongation factor P family.</text>
</comment>
<evidence type="ECO:0000313" key="12">
    <source>
        <dbReference type="EMBL" id="PKT82507.1"/>
    </source>
</evidence>
<dbReference type="Pfam" id="PF08207">
    <property type="entry name" value="EFP_N"/>
    <property type="match status" value="1"/>
</dbReference>
<keyword evidence="13" id="KW-1185">Reference proteome</keyword>
<evidence type="ECO:0000313" key="13">
    <source>
        <dbReference type="Proteomes" id="UP000233350"/>
    </source>
</evidence>
<dbReference type="CDD" id="cd04470">
    <property type="entry name" value="S1_EF-P_repeat_1"/>
    <property type="match status" value="1"/>
</dbReference>
<evidence type="ECO:0000256" key="9">
    <source>
        <dbReference type="RuleBase" id="RU004389"/>
    </source>
</evidence>
<name>A0A2N3PL92_9HELI</name>
<dbReference type="GO" id="GO:0043043">
    <property type="term" value="P:peptide biosynthetic process"/>
    <property type="evidence" value="ECO:0007669"/>
    <property type="project" value="InterPro"/>
</dbReference>
<dbReference type="InterPro" id="IPR020599">
    <property type="entry name" value="Transl_elong_fac_P/YeiP"/>
</dbReference>
<keyword evidence="5 7" id="KW-0251">Elongation factor</keyword>
<feature type="domain" description="Translation elongation factor P/YeiP central" evidence="11">
    <location>
        <begin position="68"/>
        <end position="122"/>
    </location>
</feature>
<dbReference type="InterPro" id="IPR012340">
    <property type="entry name" value="NA-bd_OB-fold"/>
</dbReference>
<evidence type="ECO:0000256" key="1">
    <source>
        <dbReference type="ARBA" id="ARBA00004496"/>
    </source>
</evidence>
<keyword evidence="4 7" id="KW-0963">Cytoplasm</keyword>
<dbReference type="InterPro" id="IPR013852">
    <property type="entry name" value="Transl_elong_P/YeiP_CS"/>
</dbReference>
<comment type="function">
    <text evidence="7">Involved in peptide bond synthesis. Stimulates efficient translation and peptide-bond synthesis on native or reconstituted 70S ribosomes in vitro. Probably functions indirectly by altering the affinity of the ribosome for aminoacyl-tRNA, thus increasing their reactivity as acceptors for peptidyl transferase.</text>
</comment>
<proteinExistence type="inferred from homology"/>
<dbReference type="InterPro" id="IPR001059">
    <property type="entry name" value="Transl_elong_P/YeiP_cen"/>
</dbReference>
<dbReference type="PIRSF" id="PIRSF005901">
    <property type="entry name" value="EF-P"/>
    <property type="match status" value="1"/>
</dbReference>
<evidence type="ECO:0000259" key="10">
    <source>
        <dbReference type="SMART" id="SM00841"/>
    </source>
</evidence>
<dbReference type="Proteomes" id="UP000233350">
    <property type="component" value="Unassembled WGS sequence"/>
</dbReference>
<evidence type="ECO:0000256" key="4">
    <source>
        <dbReference type="ARBA" id="ARBA00022490"/>
    </source>
</evidence>
<dbReference type="Gene3D" id="2.30.30.30">
    <property type="match status" value="1"/>
</dbReference>
<dbReference type="InterPro" id="IPR015365">
    <property type="entry name" value="Elong-fact-P_C"/>
</dbReference>
<dbReference type="RefSeq" id="WP_006803208.1">
    <property type="nucleotide sequence ID" value="NZ_CABKOI010000018.1"/>
</dbReference>
<dbReference type="Gene3D" id="2.40.50.140">
    <property type="entry name" value="Nucleic acid-binding proteins"/>
    <property type="match status" value="2"/>
</dbReference>
<dbReference type="InterPro" id="IPR008991">
    <property type="entry name" value="Translation_prot_SH3-like_sf"/>
</dbReference>
<dbReference type="GeneID" id="97289749"/>
<dbReference type="PANTHER" id="PTHR30053">
    <property type="entry name" value="ELONGATION FACTOR P"/>
    <property type="match status" value="1"/>
</dbReference>
<keyword evidence="6 7" id="KW-0648">Protein biosynthesis</keyword>
<dbReference type="EMBL" id="MBPK01000003">
    <property type="protein sequence ID" value="PKT82507.1"/>
    <property type="molecule type" value="Genomic_DNA"/>
</dbReference>
<comment type="subcellular location">
    <subcellularLocation>
        <location evidence="1 7">Cytoplasm</location>
    </subcellularLocation>
</comment>
<reference evidence="12 13" key="1">
    <citation type="submission" date="2016-07" db="EMBL/GenBank/DDBJ databases">
        <title>Detection of Helicobacter winghamensis from caecal content of red fox (Vulpes vulpes).</title>
        <authorList>
            <person name="Zanoni R.G."/>
            <person name="Florio D."/>
            <person name="Caffara M."/>
            <person name="Renzi M."/>
            <person name="Parisi A."/>
            <person name="Pasquali F."/>
            <person name="Manfreda G."/>
        </authorList>
    </citation>
    <scope>NUCLEOTIDE SEQUENCE [LARGE SCALE GENOMIC DNA]</scope>
    <source>
        <strain evidence="12 13">295_13</strain>
    </source>
</reference>
<dbReference type="FunFam" id="2.40.50.140:FF:000009">
    <property type="entry name" value="Elongation factor P"/>
    <property type="match status" value="1"/>
</dbReference>
<dbReference type="PANTHER" id="PTHR30053:SF12">
    <property type="entry name" value="ELONGATION FACTOR P (EF-P) FAMILY PROTEIN"/>
    <property type="match status" value="1"/>
</dbReference>
<evidence type="ECO:0000256" key="5">
    <source>
        <dbReference type="ARBA" id="ARBA00022768"/>
    </source>
</evidence>
<dbReference type="NCBIfam" id="TIGR00038">
    <property type="entry name" value="efp"/>
    <property type="match status" value="1"/>
</dbReference>
<dbReference type="GO" id="GO:0005829">
    <property type="term" value="C:cytosol"/>
    <property type="evidence" value="ECO:0007669"/>
    <property type="project" value="UniProtKB-ARBA"/>
</dbReference>
<dbReference type="SUPFAM" id="SSF50249">
    <property type="entry name" value="Nucleic acid-binding proteins"/>
    <property type="match status" value="2"/>
</dbReference>
<dbReference type="FunFam" id="2.30.30.30:FF:000003">
    <property type="entry name" value="Elongation factor P"/>
    <property type="match status" value="1"/>
</dbReference>
<dbReference type="SUPFAM" id="SSF50104">
    <property type="entry name" value="Translation proteins SH3-like domain"/>
    <property type="match status" value="1"/>
</dbReference>
<dbReference type="SMART" id="SM00841">
    <property type="entry name" value="Elong-fact-P_C"/>
    <property type="match status" value="1"/>
</dbReference>
<dbReference type="Pfam" id="PF01132">
    <property type="entry name" value="EFP"/>
    <property type="match status" value="1"/>
</dbReference>
<protein>
    <recommendedName>
        <fullName evidence="7 8">Elongation factor P</fullName>
        <shortName evidence="7">EF-P</shortName>
    </recommendedName>
</protein>
<evidence type="ECO:0000256" key="3">
    <source>
        <dbReference type="ARBA" id="ARBA00009479"/>
    </source>
</evidence>
<dbReference type="Pfam" id="PF09285">
    <property type="entry name" value="Elong-fact-P_C"/>
    <property type="match status" value="1"/>
</dbReference>
<dbReference type="OrthoDB" id="9801844at2"/>
<dbReference type="STRING" id="556267.HWAG_01511"/>
<evidence type="ECO:0000256" key="8">
    <source>
        <dbReference type="NCBIfam" id="TIGR00038"/>
    </source>
</evidence>
<dbReference type="PROSITE" id="PS01275">
    <property type="entry name" value="EFP"/>
    <property type="match status" value="1"/>
</dbReference>
<comment type="caution">
    <text evidence="12">The sequence shown here is derived from an EMBL/GenBank/DDBJ whole genome shotgun (WGS) entry which is preliminary data.</text>
</comment>
<dbReference type="InterPro" id="IPR013185">
    <property type="entry name" value="Transl_elong_KOW-like"/>
</dbReference>
<sequence length="187" mass="20994">MAYSMGDLKKGLKVELEGIPYRITEYQHVKPGKGAAFVRVKMKSFLDGRVLEKTFHAGDKCEEPNLQERSMQFLYHDGDHFQFMDNENYEQIGLSDDQVGDVAKWMIDGMAVHIMFHNGKAITVSVPQTVELKITETPPNFKGDTTSAGKKPATLETGAVVQVPYHVLEGDLIRVNTETGEYLDKVK</sequence>
<evidence type="ECO:0000256" key="7">
    <source>
        <dbReference type="HAMAP-Rule" id="MF_00141"/>
    </source>
</evidence>
<dbReference type="FunFam" id="2.40.50.140:FF:000004">
    <property type="entry name" value="Elongation factor P"/>
    <property type="match status" value="1"/>
</dbReference>
<dbReference type="HAMAP" id="MF_00141">
    <property type="entry name" value="EF_P"/>
    <property type="match status" value="1"/>
</dbReference>
<accession>A0A2N3PL92</accession>
<dbReference type="GO" id="GO:0003746">
    <property type="term" value="F:translation elongation factor activity"/>
    <property type="evidence" value="ECO:0007669"/>
    <property type="project" value="UniProtKB-UniRule"/>
</dbReference>
<dbReference type="UniPathway" id="UPA00345"/>
<organism evidence="12 13">
    <name type="scientific">Helicobacter winghamensis</name>
    <dbReference type="NCBI Taxonomy" id="157268"/>
    <lineage>
        <taxon>Bacteria</taxon>
        <taxon>Pseudomonadati</taxon>
        <taxon>Campylobacterota</taxon>
        <taxon>Epsilonproteobacteria</taxon>
        <taxon>Campylobacterales</taxon>
        <taxon>Helicobacteraceae</taxon>
        <taxon>Helicobacter</taxon>
    </lineage>
</organism>
<feature type="domain" description="Elongation factor P C-terminal" evidence="10">
    <location>
        <begin position="130"/>
        <end position="185"/>
    </location>
</feature>